<reference evidence="1 2" key="1">
    <citation type="submission" date="2015-04" db="EMBL/GenBank/DDBJ databases">
        <title>The draft genome sequence of Roseovarius sp.R12b.</title>
        <authorList>
            <person name="Li G."/>
            <person name="Lai Q."/>
            <person name="Shao Z."/>
            <person name="Yan P."/>
        </authorList>
    </citation>
    <scope>NUCLEOTIDE SEQUENCE [LARGE SCALE GENOMIC DNA]</scope>
    <source>
        <strain evidence="1 2">R12B</strain>
    </source>
</reference>
<dbReference type="InterPro" id="IPR008318">
    <property type="entry name" value="UCP030820"/>
</dbReference>
<evidence type="ECO:0000313" key="1">
    <source>
        <dbReference type="EMBL" id="KRS12172.1"/>
    </source>
</evidence>
<dbReference type="Proteomes" id="UP000051295">
    <property type="component" value="Unassembled WGS sequence"/>
</dbReference>
<dbReference type="PATRIC" id="fig|1641875.4.peg.411"/>
<accession>A0A0T5NTM1</accession>
<sequence length="143" mass="15929">MSVIVTDQGFTSDDWGGPIAALNDAHPGCAIDLASSNDPNELAGRLSDIPMIRVDFPSFSDGRGFTIARQLRLMGFKGRLRARGHVIADQYAMARRAGFDEVEISDDLAQRQPEDQWLFRANWQAHDYQARLRGAERGRIPAE</sequence>
<dbReference type="AlphaFoldDB" id="A0A0T5NTM1"/>
<comment type="caution">
    <text evidence="1">The sequence shown here is derived from an EMBL/GenBank/DDBJ whole genome shotgun (WGS) entry which is preliminary data.</text>
</comment>
<dbReference type="STRING" id="1641875.XM53_13100"/>
<gene>
    <name evidence="1" type="ORF">XM53_13100</name>
</gene>
<proteinExistence type="predicted"/>
<organism evidence="1 2">
    <name type="scientific">Roseovarius atlanticus</name>
    <dbReference type="NCBI Taxonomy" id="1641875"/>
    <lineage>
        <taxon>Bacteria</taxon>
        <taxon>Pseudomonadati</taxon>
        <taxon>Pseudomonadota</taxon>
        <taxon>Alphaproteobacteria</taxon>
        <taxon>Rhodobacterales</taxon>
        <taxon>Roseobacteraceae</taxon>
        <taxon>Roseovarius</taxon>
    </lineage>
</organism>
<dbReference type="RefSeq" id="WP_057794019.1">
    <property type="nucleotide sequence ID" value="NZ_LAXJ01000012.1"/>
</dbReference>
<name>A0A0T5NTM1_9RHOB</name>
<dbReference type="OrthoDB" id="9800421at2"/>
<dbReference type="EMBL" id="LAXJ01000012">
    <property type="protein sequence ID" value="KRS12172.1"/>
    <property type="molecule type" value="Genomic_DNA"/>
</dbReference>
<protein>
    <submittedName>
        <fullName evidence="1">Putative oxidoreductase</fullName>
    </submittedName>
</protein>
<evidence type="ECO:0000313" key="2">
    <source>
        <dbReference type="Proteomes" id="UP000051295"/>
    </source>
</evidence>
<dbReference type="Pfam" id="PF06073">
    <property type="entry name" value="DUF934"/>
    <property type="match status" value="1"/>
</dbReference>
<keyword evidence="2" id="KW-1185">Reference proteome</keyword>